<organism evidence="2 3">
    <name type="scientific">Desulfotruncus arcticus DSM 17038</name>
    <dbReference type="NCBI Taxonomy" id="1121424"/>
    <lineage>
        <taxon>Bacteria</taxon>
        <taxon>Bacillati</taxon>
        <taxon>Bacillota</taxon>
        <taxon>Clostridia</taxon>
        <taxon>Eubacteriales</taxon>
        <taxon>Desulfallaceae</taxon>
        <taxon>Desulfotruncus</taxon>
    </lineage>
</organism>
<dbReference type="Gene3D" id="3.50.40.10">
    <property type="entry name" value="Phenylalanyl-trna Synthetase, Chain B, domain 3"/>
    <property type="match status" value="1"/>
</dbReference>
<dbReference type="Pfam" id="PF03483">
    <property type="entry name" value="B3_4"/>
    <property type="match status" value="1"/>
</dbReference>
<dbReference type="Proteomes" id="UP000199337">
    <property type="component" value="Unassembled WGS sequence"/>
</dbReference>
<evidence type="ECO:0000313" key="3">
    <source>
        <dbReference type="Proteomes" id="UP000199337"/>
    </source>
</evidence>
<dbReference type="AlphaFoldDB" id="A0A1I2RKG4"/>
<dbReference type="InterPro" id="IPR020825">
    <property type="entry name" value="Phe-tRNA_synthase-like_B3/B4"/>
</dbReference>
<reference evidence="3" key="1">
    <citation type="submission" date="2016-10" db="EMBL/GenBank/DDBJ databases">
        <authorList>
            <person name="Varghese N."/>
            <person name="Submissions S."/>
        </authorList>
    </citation>
    <scope>NUCLEOTIDE SEQUENCE [LARGE SCALE GENOMIC DNA]</scope>
    <source>
        <strain evidence="3">DSM 17038</strain>
    </source>
</reference>
<dbReference type="PANTHER" id="PTHR39209">
    <property type="match status" value="1"/>
</dbReference>
<proteinExistence type="predicted"/>
<dbReference type="RefSeq" id="WP_092470421.1">
    <property type="nucleotide sequence ID" value="NZ_FOOX01000004.1"/>
</dbReference>
<dbReference type="GO" id="GO:0003723">
    <property type="term" value="F:RNA binding"/>
    <property type="evidence" value="ECO:0007669"/>
    <property type="project" value="InterPro"/>
</dbReference>
<dbReference type="OrthoDB" id="9789812at2"/>
<sequence length="230" mass="26239">MPNRPFKFRADSEVNQLGIKVASVVVNGMKNERENSAFNFFRQKLLEDLKTNYSSNIIEEDPIIQGFRILHNKIGRSNKKYISSIESLIGILLRNGKFPSINLIVDIYNCISLETRLSLGAHDLEKVHGNITLRMTNGNENFLQLGKSEAKKVNSGEYCYLDDSNEILCRMECHQSEKTKIELGTKNCIFIVQGNENTSKEYILSSTYKLLELLKKYCGGQETDFFVYAS</sequence>
<protein>
    <submittedName>
        <fullName evidence="2">B3/B4 domain-containing protein (DNA/RNA-binding domain of Phe-tRNA-synthetase)</fullName>
    </submittedName>
</protein>
<dbReference type="SMART" id="SM00873">
    <property type="entry name" value="B3_4"/>
    <property type="match status" value="1"/>
</dbReference>
<gene>
    <name evidence="2" type="ORF">SAMN05660649_01603</name>
</gene>
<evidence type="ECO:0000313" key="2">
    <source>
        <dbReference type="EMBL" id="SFG40950.1"/>
    </source>
</evidence>
<name>A0A1I2RKG4_9FIRM</name>
<evidence type="ECO:0000259" key="1">
    <source>
        <dbReference type="SMART" id="SM00873"/>
    </source>
</evidence>
<dbReference type="PANTHER" id="PTHR39209:SF2">
    <property type="entry name" value="CYTOPLASMIC PROTEIN"/>
    <property type="match status" value="1"/>
</dbReference>
<keyword evidence="3" id="KW-1185">Reference proteome</keyword>
<dbReference type="GO" id="GO:0004826">
    <property type="term" value="F:phenylalanine-tRNA ligase activity"/>
    <property type="evidence" value="ECO:0007669"/>
    <property type="project" value="InterPro"/>
</dbReference>
<dbReference type="InterPro" id="IPR005146">
    <property type="entry name" value="B3/B4_tRNA-bd"/>
</dbReference>
<dbReference type="EMBL" id="FOOX01000004">
    <property type="protein sequence ID" value="SFG40950.1"/>
    <property type="molecule type" value="Genomic_DNA"/>
</dbReference>
<dbReference type="STRING" id="341036.SAMN05660649_01603"/>
<accession>A0A1I2RKG4</accession>
<feature type="domain" description="B3/B4 tRNA-binding" evidence="1">
    <location>
        <begin position="66"/>
        <end position="219"/>
    </location>
</feature>
<dbReference type="SUPFAM" id="SSF56037">
    <property type="entry name" value="PheT/TilS domain"/>
    <property type="match status" value="1"/>
</dbReference>